<dbReference type="OrthoDB" id="9101857at2"/>
<name>A0A1G7QE90_9BURK</name>
<organism evidence="1 2">
    <name type="scientific">Paraburkholderia phenazinium</name>
    <dbReference type="NCBI Taxonomy" id="60549"/>
    <lineage>
        <taxon>Bacteria</taxon>
        <taxon>Pseudomonadati</taxon>
        <taxon>Pseudomonadota</taxon>
        <taxon>Betaproteobacteria</taxon>
        <taxon>Burkholderiales</taxon>
        <taxon>Burkholderiaceae</taxon>
        <taxon>Paraburkholderia</taxon>
    </lineage>
</organism>
<gene>
    <name evidence="1" type="ORF">SAMN05216466_101725</name>
</gene>
<dbReference type="EMBL" id="FNCJ01000001">
    <property type="protein sequence ID" value="SDF96765.1"/>
    <property type="molecule type" value="Genomic_DNA"/>
</dbReference>
<dbReference type="RefSeq" id="WP_090681727.1">
    <property type="nucleotide sequence ID" value="NZ_FNCJ01000001.1"/>
</dbReference>
<evidence type="ECO:0000313" key="2">
    <source>
        <dbReference type="Proteomes" id="UP000199706"/>
    </source>
</evidence>
<protein>
    <submittedName>
        <fullName evidence="1">Uncharacterized protein</fullName>
    </submittedName>
</protein>
<proteinExistence type="predicted"/>
<sequence length="124" mass="13676">MTEDKSPLPQALEVPASDQLLDSILEKAATAAQRTVEQFAKLASLARAIEQCNSSPARRAKLLFAFEEIAASAEANARLDAEFFQGLRNGQILKRELRRAHYEHVEADADSEVTILAPSTMTRH</sequence>
<dbReference type="AlphaFoldDB" id="A0A1G7QE90"/>
<accession>A0A1G7QE90</accession>
<dbReference type="Proteomes" id="UP000199706">
    <property type="component" value="Unassembled WGS sequence"/>
</dbReference>
<evidence type="ECO:0000313" key="1">
    <source>
        <dbReference type="EMBL" id="SDF96765.1"/>
    </source>
</evidence>
<reference evidence="1 2" key="1">
    <citation type="submission" date="2016-10" db="EMBL/GenBank/DDBJ databases">
        <authorList>
            <person name="de Groot N.N."/>
        </authorList>
    </citation>
    <scope>NUCLEOTIDE SEQUENCE [LARGE SCALE GENOMIC DNA]</scope>
    <source>
        <strain evidence="1 2">LMG 2247</strain>
    </source>
</reference>